<dbReference type="RefSeq" id="WP_076877551.1">
    <property type="nucleotide sequence ID" value="NZ_MLCN01000012.1"/>
</dbReference>
<evidence type="ECO:0000313" key="3">
    <source>
        <dbReference type="Proteomes" id="UP000192132"/>
    </source>
</evidence>
<evidence type="ECO:0008006" key="4">
    <source>
        <dbReference type="Google" id="ProtNLM"/>
    </source>
</evidence>
<protein>
    <recommendedName>
        <fullName evidence="4">DUF4882 domain-containing protein</fullName>
    </recommendedName>
</protein>
<accession>A0A1S8CXL9</accession>
<dbReference type="AlphaFoldDB" id="A0A1S8CXL9"/>
<keyword evidence="3" id="KW-1185">Reference proteome</keyword>
<dbReference type="Proteomes" id="UP000192132">
    <property type="component" value="Unassembled WGS sequence"/>
</dbReference>
<dbReference type="InterPro" id="IPR032620">
    <property type="entry name" value="DUF4882"/>
</dbReference>
<sequence>MEKIALGLLTGLLLSSMTHAECPYSFDAHPTQLAIYSLLQEGNTTMLKPLVTTAAQQVSISLPDMPQKYMTSSRNGIENLIQRISDHEVAAGDITIPNTGKLALELKIDRLTSQMKTPDNYYKFGVVIYGSSDQAPGQSDLMIELSLTNSAINSNPEAFINIMGANIATHRWEASSYPLNLPLPAEYRVGLYLDQDKGRLGAIINGKDKGYISRKIPKHIDRIVIAPFVLSDLDPTNPLVGEMVAGSVITDASQMKLKYPGGTRDICGVSLR</sequence>
<comment type="caution">
    <text evidence="2">The sequence shown here is derived from an EMBL/GenBank/DDBJ whole genome shotgun (WGS) entry which is preliminary data.</text>
</comment>
<organism evidence="2 3">
    <name type="scientific">Alkanindiges hydrocarboniclasticus</name>
    <dbReference type="NCBI Taxonomy" id="1907941"/>
    <lineage>
        <taxon>Bacteria</taxon>
        <taxon>Pseudomonadati</taxon>
        <taxon>Pseudomonadota</taxon>
        <taxon>Gammaproteobacteria</taxon>
        <taxon>Moraxellales</taxon>
        <taxon>Moraxellaceae</taxon>
        <taxon>Alkanindiges</taxon>
    </lineage>
</organism>
<reference evidence="2 3" key="1">
    <citation type="submission" date="2016-10" db="EMBL/GenBank/DDBJ databases">
        <title>Draft Genome sequence of Alkanindiges sp. strain H1.</title>
        <authorList>
            <person name="Subhash Y."/>
            <person name="Lee S."/>
        </authorList>
    </citation>
    <scope>NUCLEOTIDE SEQUENCE [LARGE SCALE GENOMIC DNA]</scope>
    <source>
        <strain evidence="2 3">H1</strain>
    </source>
</reference>
<dbReference type="OrthoDB" id="6706525at2"/>
<feature type="chain" id="PRO_5013091539" description="DUF4882 domain-containing protein" evidence="1">
    <location>
        <begin position="21"/>
        <end position="272"/>
    </location>
</feature>
<dbReference type="Pfam" id="PF16223">
    <property type="entry name" value="DUF4882"/>
    <property type="match status" value="1"/>
</dbReference>
<evidence type="ECO:0000313" key="2">
    <source>
        <dbReference type="EMBL" id="ONG41353.1"/>
    </source>
</evidence>
<name>A0A1S8CXL9_9GAMM</name>
<gene>
    <name evidence="2" type="ORF">BKE30_05120</name>
</gene>
<evidence type="ECO:0000256" key="1">
    <source>
        <dbReference type="SAM" id="SignalP"/>
    </source>
</evidence>
<dbReference type="EMBL" id="MLCN01000012">
    <property type="protein sequence ID" value="ONG41353.1"/>
    <property type="molecule type" value="Genomic_DNA"/>
</dbReference>
<dbReference type="STRING" id="1907941.BKE30_05120"/>
<keyword evidence="1" id="KW-0732">Signal</keyword>
<proteinExistence type="predicted"/>
<feature type="signal peptide" evidence="1">
    <location>
        <begin position="1"/>
        <end position="20"/>
    </location>
</feature>